<dbReference type="PRINTS" id="PR00455">
    <property type="entry name" value="HTHTETR"/>
</dbReference>
<gene>
    <name evidence="6" type="ORF">SAMN05216203_1858</name>
</gene>
<name>A0A1I6I5V7_9GAMM</name>
<evidence type="ECO:0000259" key="5">
    <source>
        <dbReference type="PROSITE" id="PS50977"/>
    </source>
</evidence>
<organism evidence="6 7">
    <name type="scientific">Marinobacter daqiaonensis</name>
    <dbReference type="NCBI Taxonomy" id="650891"/>
    <lineage>
        <taxon>Bacteria</taxon>
        <taxon>Pseudomonadati</taxon>
        <taxon>Pseudomonadota</taxon>
        <taxon>Gammaproteobacteria</taxon>
        <taxon>Pseudomonadales</taxon>
        <taxon>Marinobacteraceae</taxon>
        <taxon>Marinobacter</taxon>
    </lineage>
</organism>
<dbReference type="STRING" id="650891.SAMN05216203_1858"/>
<dbReference type="SUPFAM" id="SSF48498">
    <property type="entry name" value="Tetracyclin repressor-like, C-terminal domain"/>
    <property type="match status" value="1"/>
</dbReference>
<dbReference type="InterPro" id="IPR036271">
    <property type="entry name" value="Tet_transcr_reg_TetR-rel_C_sf"/>
</dbReference>
<feature type="domain" description="HTH tetR-type" evidence="5">
    <location>
        <begin position="14"/>
        <end position="74"/>
    </location>
</feature>
<evidence type="ECO:0000313" key="6">
    <source>
        <dbReference type="EMBL" id="SFR62073.1"/>
    </source>
</evidence>
<dbReference type="Pfam" id="PF00440">
    <property type="entry name" value="TetR_N"/>
    <property type="match status" value="1"/>
</dbReference>
<evidence type="ECO:0000313" key="7">
    <source>
        <dbReference type="Proteomes" id="UP000198644"/>
    </source>
</evidence>
<evidence type="ECO:0000256" key="3">
    <source>
        <dbReference type="ARBA" id="ARBA00023163"/>
    </source>
</evidence>
<dbReference type="InterPro" id="IPR050109">
    <property type="entry name" value="HTH-type_TetR-like_transc_reg"/>
</dbReference>
<dbReference type="GO" id="GO:0003700">
    <property type="term" value="F:DNA-binding transcription factor activity"/>
    <property type="evidence" value="ECO:0007669"/>
    <property type="project" value="TreeGrafter"/>
</dbReference>
<dbReference type="Proteomes" id="UP000198644">
    <property type="component" value="Unassembled WGS sequence"/>
</dbReference>
<dbReference type="InterPro" id="IPR009057">
    <property type="entry name" value="Homeodomain-like_sf"/>
</dbReference>
<keyword evidence="1" id="KW-0805">Transcription regulation</keyword>
<accession>A0A1I6I5V7</accession>
<dbReference type="PANTHER" id="PTHR30055:SF234">
    <property type="entry name" value="HTH-TYPE TRANSCRIPTIONAL REGULATOR BETI"/>
    <property type="match status" value="1"/>
</dbReference>
<reference evidence="7" key="1">
    <citation type="submission" date="2016-10" db="EMBL/GenBank/DDBJ databases">
        <authorList>
            <person name="Varghese N."/>
            <person name="Submissions S."/>
        </authorList>
    </citation>
    <scope>NUCLEOTIDE SEQUENCE [LARGE SCALE GENOMIC DNA]</scope>
    <source>
        <strain evidence="7">CGMCC 1.9167</strain>
    </source>
</reference>
<keyword evidence="2 4" id="KW-0238">DNA-binding</keyword>
<evidence type="ECO:0000256" key="2">
    <source>
        <dbReference type="ARBA" id="ARBA00023125"/>
    </source>
</evidence>
<dbReference type="RefSeq" id="WP_092011235.1">
    <property type="nucleotide sequence ID" value="NZ_FOYW01000001.1"/>
</dbReference>
<protein>
    <submittedName>
        <fullName evidence="6">Transcriptional regulator, TetR family</fullName>
    </submittedName>
</protein>
<dbReference type="EMBL" id="FOYW01000001">
    <property type="protein sequence ID" value="SFR62073.1"/>
    <property type="molecule type" value="Genomic_DNA"/>
</dbReference>
<keyword evidence="7" id="KW-1185">Reference proteome</keyword>
<dbReference type="SUPFAM" id="SSF46689">
    <property type="entry name" value="Homeodomain-like"/>
    <property type="match status" value="1"/>
</dbReference>
<dbReference type="PROSITE" id="PS50977">
    <property type="entry name" value="HTH_TETR_2"/>
    <property type="match status" value="1"/>
</dbReference>
<keyword evidence="3" id="KW-0804">Transcription</keyword>
<feature type="DNA-binding region" description="H-T-H motif" evidence="4">
    <location>
        <begin position="37"/>
        <end position="56"/>
    </location>
</feature>
<dbReference type="InterPro" id="IPR001647">
    <property type="entry name" value="HTH_TetR"/>
</dbReference>
<evidence type="ECO:0000256" key="1">
    <source>
        <dbReference type="ARBA" id="ARBA00023015"/>
    </source>
</evidence>
<dbReference type="PANTHER" id="PTHR30055">
    <property type="entry name" value="HTH-TYPE TRANSCRIPTIONAL REGULATOR RUTR"/>
    <property type="match status" value="1"/>
</dbReference>
<dbReference type="OrthoDB" id="5293556at2"/>
<dbReference type="GO" id="GO:0000976">
    <property type="term" value="F:transcription cis-regulatory region binding"/>
    <property type="evidence" value="ECO:0007669"/>
    <property type="project" value="TreeGrafter"/>
</dbReference>
<proteinExistence type="predicted"/>
<sequence>MARQPQQVQKKREPLSPERIYRMALTLVDEKGVEDLSMRKLAVALGVDAMSIYHHVANKQALLQGVFQTVLEELPLPEPMPDNWKVALRQLGMGFHVLARRYPGIFPAMIASPYGTPREQEIFSYIQRALQKAGLREEDRPRTTSALYTYGIGMASVAANGLRLRPLYGDPLPDTGTAGHGTSEEDAAFSIDLMLAGIERMRDDQGK</sequence>
<evidence type="ECO:0000256" key="4">
    <source>
        <dbReference type="PROSITE-ProRule" id="PRU00335"/>
    </source>
</evidence>
<dbReference type="Gene3D" id="1.10.357.10">
    <property type="entry name" value="Tetracycline Repressor, domain 2"/>
    <property type="match status" value="1"/>
</dbReference>
<dbReference type="AlphaFoldDB" id="A0A1I6I5V7"/>